<evidence type="ECO:0000256" key="10">
    <source>
        <dbReference type="ARBA" id="ARBA00022840"/>
    </source>
</evidence>
<evidence type="ECO:0000256" key="17">
    <source>
        <dbReference type="SAM" id="Phobius"/>
    </source>
</evidence>
<comment type="caution">
    <text evidence="19">The sequence shown here is derived from an EMBL/GenBank/DDBJ whole genome shotgun (WGS) entry which is preliminary data.</text>
</comment>
<keyword evidence="11 14" id="KW-0501">Molybdenum cofactor biosynthesis</keyword>
<comment type="pathway">
    <text evidence="14">tRNA modification; 5-methoxycarbonylmethyl-2-thiouridine-tRNA biosynthesis.</text>
</comment>
<comment type="function">
    <text evidence="13">Plays a central role in 2-thiolation of mcm(5)S(2)U at tRNA wobble positions of cytosolic tRNA(Lys), tRNA(Glu) and tRNA(Gln). Also essential during biosynthesis of the molybdenum cofactor. Acts by mediating the C-terminal thiocarboxylation of sulfur carriers urm1 and mocs2a. Its N-terminus first activates urm1 and mocs2a as acyl-adenylates (-COAMP), then the persulfide sulfur on the catalytic cysteine is transferred to urm1 and mocs2a to form thiocarboxylation (-COSH) of their C-terminus. The reaction probably involves hydrogen sulfide that is generated from the persulfide intermediate and that acts as a nucleophile towards urm1 and mocs2a. Subsequently, a transient disulfide bond is formed. Does not use thiosulfate as sulfur donor; nfs1 probably acting as a sulfur donor for thiocarboxylation reactions.</text>
</comment>
<dbReference type="EC" id="2.8.1.11" evidence="14"/>
<dbReference type="PANTHER" id="PTHR10953:SF102">
    <property type="entry name" value="ADENYLYLTRANSFERASE AND SULFURTRANSFERASE MOCS3"/>
    <property type="match status" value="1"/>
</dbReference>
<evidence type="ECO:0000256" key="14">
    <source>
        <dbReference type="HAMAP-Rule" id="MF_03049"/>
    </source>
</evidence>
<evidence type="ECO:0000256" key="8">
    <source>
        <dbReference type="ARBA" id="ARBA00022786"/>
    </source>
</evidence>
<keyword evidence="17" id="KW-0472">Membrane</keyword>
<protein>
    <recommendedName>
        <fullName evidence="14">Adenylyltransferase and sulfurtransferase uba4</fullName>
    </recommendedName>
    <alternativeName>
        <fullName evidence="14">Common component for nitrate reductase and xanthine dehydrogenase protein F</fullName>
    </alternativeName>
    <alternativeName>
        <fullName evidence="14">Ubiquitin-like protein activator 4</fullName>
    </alternativeName>
    <domain>
        <recommendedName>
            <fullName evidence="14">Molybdopterin-synthase adenylyltransferase</fullName>
            <ecNumber evidence="14">2.7.7.80</ecNumber>
        </recommendedName>
        <alternativeName>
            <fullName evidence="14">Adenylyltransferase uba4</fullName>
        </alternativeName>
        <alternativeName>
            <fullName evidence="14">Sulfur carrier protein MOCS2A adenylyltransferase</fullName>
        </alternativeName>
    </domain>
    <domain>
        <recommendedName>
            <fullName evidence="14">Molybdopterin-synthase sulfurtransferase</fullName>
            <ecNumber evidence="14">2.8.1.11</ecNumber>
        </recommendedName>
        <alternativeName>
            <fullName evidence="14">Sulfurtransferase uba4</fullName>
        </alternativeName>
        <alternativeName>
            <fullName evidence="14">Sulfur carrier protein MOCS2A sulfurtransferase</fullName>
        </alternativeName>
    </domain>
</protein>
<evidence type="ECO:0000313" key="19">
    <source>
        <dbReference type="EMBL" id="KAK8150427.1"/>
    </source>
</evidence>
<dbReference type="InterPro" id="IPR036873">
    <property type="entry name" value="Rhodanese-like_dom_sf"/>
</dbReference>
<evidence type="ECO:0000256" key="3">
    <source>
        <dbReference type="ARBA" id="ARBA00022679"/>
    </source>
</evidence>
<evidence type="ECO:0000256" key="15">
    <source>
        <dbReference type="SAM" id="Coils"/>
    </source>
</evidence>
<evidence type="ECO:0000256" key="12">
    <source>
        <dbReference type="ARBA" id="ARBA00023268"/>
    </source>
</evidence>
<reference evidence="19 20" key="1">
    <citation type="submission" date="2020-02" db="EMBL/GenBank/DDBJ databases">
        <title>Comparative genomics of the hypocrealean fungal genus Beauvera.</title>
        <authorList>
            <person name="Showalter D.N."/>
            <person name="Bushley K.E."/>
            <person name="Rehner S.A."/>
        </authorList>
    </citation>
    <scope>NUCLEOTIDE SEQUENCE [LARGE SCALE GENOMIC DNA]</scope>
    <source>
        <strain evidence="19 20">ARSEF4384</strain>
    </source>
</reference>
<keyword evidence="3 14" id="KW-0808">Transferase</keyword>
<evidence type="ECO:0000259" key="18">
    <source>
        <dbReference type="PROSITE" id="PS50206"/>
    </source>
</evidence>
<dbReference type="Gene3D" id="3.40.250.10">
    <property type="entry name" value="Rhodanese-like domain"/>
    <property type="match status" value="1"/>
</dbReference>
<dbReference type="EC" id="2.7.7.80" evidence="14"/>
<feature type="binding site" evidence="14">
    <location>
        <position position="324"/>
    </location>
    <ligand>
        <name>Zn(2+)</name>
        <dbReference type="ChEBI" id="CHEBI:29105"/>
    </ligand>
</feature>
<dbReference type="Proteomes" id="UP001397290">
    <property type="component" value="Unassembled WGS sequence"/>
</dbReference>
<keyword evidence="17" id="KW-0812">Transmembrane</keyword>
<evidence type="ECO:0000256" key="9">
    <source>
        <dbReference type="ARBA" id="ARBA00022833"/>
    </source>
</evidence>
<feature type="binding site" evidence="14">
    <location>
        <position position="321"/>
    </location>
    <ligand>
        <name>Zn(2+)</name>
        <dbReference type="ChEBI" id="CHEBI:29105"/>
    </ligand>
</feature>
<gene>
    <name evidence="19" type="primary">UBA4</name>
    <name evidence="14" type="synonym">cnxF</name>
    <name evidence="14" type="synonym">uba4</name>
    <name evidence="19" type="ORF">G3M48_002168</name>
</gene>
<comment type="function">
    <text evidence="14">Plays a central role in 2-thiolation of mcm(5)S(2)U at tRNA wobble positions of cytosolic tRNA(Lys), tRNA(Glu) and tRNA(Gln). Also essential during biosynthesis of the molybdenum cofactor. Acts by mediating the C-terminal thiocarboxylation of sulfur carriers urm1 and MOCS2A. Its N-terminus first activates urm1 and MOCS2A as acyl-adenylates (-COAMP), then the persulfide sulfur on the catalytic cysteine is transferred to urm1 and MOCS2A to form thiocarboxylation (-COSH) of their C-terminus. The reaction probably involves hydrogen sulfide that is generated from the persulfide intermediate and that acts as nucleophile towards urm1 and MOCS2A. Subsequently, a transient disulfide bond is formed. Does not use thiosulfate as sulfur donor; nfs1 probably acting as a sulfur donor for thiocarboxylation reactions.</text>
</comment>
<feature type="binding site" evidence="14">
    <location>
        <position position="132"/>
    </location>
    <ligand>
        <name>ATP</name>
        <dbReference type="ChEBI" id="CHEBI:30616"/>
    </ligand>
</feature>
<dbReference type="InterPro" id="IPR000594">
    <property type="entry name" value="ThiF_NAD_FAD-bd"/>
</dbReference>
<keyword evidence="9 14" id="KW-0862">Zinc</keyword>
<dbReference type="FunFam" id="3.40.50.720:FF:000033">
    <property type="entry name" value="Adenylyltransferase and sulfurtransferase MOCS3"/>
    <property type="match status" value="1"/>
</dbReference>
<dbReference type="GO" id="GO:0042292">
    <property type="term" value="F:URM1 activating enzyme activity"/>
    <property type="evidence" value="ECO:0007669"/>
    <property type="project" value="TreeGrafter"/>
</dbReference>
<dbReference type="InterPro" id="IPR045886">
    <property type="entry name" value="ThiF/MoeB/HesA"/>
</dbReference>
<comment type="cofactor">
    <cofactor evidence="14">
        <name>Zn(2+)</name>
        <dbReference type="ChEBI" id="CHEBI:29105"/>
    </cofactor>
    <text evidence="14">Binds 1 zinc ion per subunit.</text>
</comment>
<feature type="active site" description="Glycyl thioester intermediate; for adenylyltransferase activity" evidence="14">
    <location>
        <position position="236"/>
    </location>
</feature>
<sequence>MTEEIDRLRREIAQRESELADLKSRLAVAESQKRETEHSADAQKDWKWPLKEDEYERYSRQMIVPNFGLQGQLRLRKAKVLLVGAGGLGCPAAAYLAGAGVGVLGLIDGDTVEVSNLHRQVAHSTSRVGMTKVESAITYLKALNPTITYHAHQTHLTPQNAASILSSYDLVLDCTDHPTSRYLISDACVLLGKPLVSASAFQTSGQLLVLHSPPGRGPCYRCVFPKPPPPESVVGCGEGGIIGPVVGTMGVLQALEAIKLITRGGLEPPPPPPPPPPPSSSSSSSTDVPVQKQMTMLLFSSMAENGNMFRTVRIRGKRDDCFACGSGSRDGALTLAQMQSSLDYVQFCGVAQPVKLLHPAERIPASEYARIAADRDSPHLLIDVREKEHFGLSNIPGSVNVPISLFMRPRAPTEAGTPDWMPADLPHSAPIYVVCRVGNDSQIATQKLKELGLDRNGERFVGDIDGGLRAWRKDVDPTLPFI</sequence>
<keyword evidence="17" id="KW-1133">Transmembrane helix</keyword>
<dbReference type="GO" id="GO:0002143">
    <property type="term" value="P:tRNA wobble position uridine thiolation"/>
    <property type="evidence" value="ECO:0007669"/>
    <property type="project" value="InterPro"/>
</dbReference>
<evidence type="ECO:0000256" key="2">
    <source>
        <dbReference type="ARBA" id="ARBA00022490"/>
    </source>
</evidence>
<evidence type="ECO:0000256" key="11">
    <source>
        <dbReference type="ARBA" id="ARBA00023150"/>
    </source>
</evidence>
<dbReference type="HAMAP" id="MF_03049">
    <property type="entry name" value="MOCS3_Uba4"/>
    <property type="match status" value="1"/>
</dbReference>
<keyword evidence="7 14" id="KW-0547">Nucleotide-binding</keyword>
<dbReference type="InterPro" id="IPR028885">
    <property type="entry name" value="MOCS3/Uba4"/>
</dbReference>
<feature type="binding site" evidence="14">
    <location>
        <position position="108"/>
    </location>
    <ligand>
        <name>ATP</name>
        <dbReference type="ChEBI" id="CHEBI:30616"/>
    </ligand>
</feature>
<organism evidence="19 20">
    <name type="scientific">Beauveria asiatica</name>
    <dbReference type="NCBI Taxonomy" id="1069075"/>
    <lineage>
        <taxon>Eukaryota</taxon>
        <taxon>Fungi</taxon>
        <taxon>Dikarya</taxon>
        <taxon>Ascomycota</taxon>
        <taxon>Pezizomycotina</taxon>
        <taxon>Sordariomycetes</taxon>
        <taxon>Hypocreomycetidae</taxon>
        <taxon>Hypocreales</taxon>
        <taxon>Cordycipitaceae</taxon>
        <taxon>Beauveria</taxon>
    </lineage>
</organism>
<keyword evidence="8" id="KW-0833">Ubl conjugation pathway</keyword>
<feature type="active site" description="Cysteine persulfide intermediate; for sulfurtransferase activity" evidence="14">
    <location>
        <position position="435"/>
    </location>
</feature>
<dbReference type="InterPro" id="IPR035985">
    <property type="entry name" value="Ubiquitin-activating_enz"/>
</dbReference>
<evidence type="ECO:0000256" key="16">
    <source>
        <dbReference type="SAM" id="MobiDB-lite"/>
    </source>
</evidence>
<dbReference type="PANTHER" id="PTHR10953">
    <property type="entry name" value="UBIQUITIN-ACTIVATING ENZYME E1"/>
    <property type="match status" value="1"/>
</dbReference>
<dbReference type="SMART" id="SM00450">
    <property type="entry name" value="RHOD"/>
    <property type="match status" value="1"/>
</dbReference>
<name>A0AAW0S7K0_9HYPO</name>
<keyword evidence="4 14" id="KW-0819">tRNA processing</keyword>
<evidence type="ECO:0000256" key="13">
    <source>
        <dbReference type="ARBA" id="ARBA00043893"/>
    </source>
</evidence>
<feature type="compositionally biased region" description="Pro residues" evidence="16">
    <location>
        <begin position="267"/>
        <end position="279"/>
    </location>
</feature>
<dbReference type="GO" id="GO:0061604">
    <property type="term" value="F:molybdopterin-synthase sulfurtransferase activity"/>
    <property type="evidence" value="ECO:0007669"/>
    <property type="project" value="UniProtKB-EC"/>
</dbReference>
<dbReference type="AlphaFoldDB" id="A0AAW0S7K0"/>
<feature type="transmembrane region" description="Helical" evidence="17">
    <location>
        <begin position="80"/>
        <end position="107"/>
    </location>
</feature>
<keyword evidence="6 14" id="KW-0479">Metal-binding</keyword>
<feature type="binding site" evidence="14">
    <location>
        <begin position="176"/>
        <end position="177"/>
    </location>
    <ligand>
        <name>ATP</name>
        <dbReference type="ChEBI" id="CHEBI:30616"/>
    </ligand>
</feature>
<dbReference type="GO" id="GO:0004792">
    <property type="term" value="F:thiosulfate-cyanide sulfurtransferase activity"/>
    <property type="evidence" value="ECO:0007669"/>
    <property type="project" value="TreeGrafter"/>
</dbReference>
<keyword evidence="15" id="KW-0175">Coiled coil</keyword>
<evidence type="ECO:0000256" key="4">
    <source>
        <dbReference type="ARBA" id="ARBA00022694"/>
    </source>
</evidence>
<evidence type="ECO:0000313" key="20">
    <source>
        <dbReference type="Proteomes" id="UP001397290"/>
    </source>
</evidence>
<dbReference type="PROSITE" id="PS50206">
    <property type="entry name" value="RHODANESE_3"/>
    <property type="match status" value="1"/>
</dbReference>
<dbReference type="InterPro" id="IPR001763">
    <property type="entry name" value="Rhodanese-like_dom"/>
</dbReference>
<feature type="coiled-coil region" evidence="15">
    <location>
        <begin position="5"/>
        <end position="39"/>
    </location>
</feature>
<keyword evidence="20" id="KW-1185">Reference proteome</keyword>
<dbReference type="Pfam" id="PF00899">
    <property type="entry name" value="ThiF"/>
    <property type="match status" value="1"/>
</dbReference>
<feature type="binding site" evidence="14">
    <location>
        <position position="87"/>
    </location>
    <ligand>
        <name>ATP</name>
        <dbReference type="ChEBI" id="CHEBI:30616"/>
    </ligand>
</feature>
<evidence type="ECO:0000256" key="7">
    <source>
        <dbReference type="ARBA" id="ARBA00022741"/>
    </source>
</evidence>
<dbReference type="GO" id="GO:0006777">
    <property type="term" value="P:Mo-molybdopterin cofactor biosynthetic process"/>
    <property type="evidence" value="ECO:0007669"/>
    <property type="project" value="UniProtKB-UniRule"/>
</dbReference>
<proteinExistence type="inferred from homology"/>
<feature type="binding site" evidence="14">
    <location>
        <position position="219"/>
    </location>
    <ligand>
        <name>Zn(2+)</name>
        <dbReference type="ChEBI" id="CHEBI:29105"/>
    </ligand>
</feature>
<evidence type="ECO:0000256" key="1">
    <source>
        <dbReference type="ARBA" id="ARBA00004514"/>
    </source>
</evidence>
<dbReference type="CDD" id="cd00757">
    <property type="entry name" value="ThiF_MoeB_HesA_family"/>
    <property type="match status" value="1"/>
</dbReference>
<comment type="pathway">
    <text evidence="14">Cofactor biosynthesis; molybdopterin biosynthesis.</text>
</comment>
<dbReference type="GO" id="GO:0061605">
    <property type="term" value="F:molybdopterin-synthase adenylyltransferase activity"/>
    <property type="evidence" value="ECO:0007669"/>
    <property type="project" value="UniProtKB-EC"/>
</dbReference>
<feature type="domain" description="Rhodanese" evidence="18">
    <location>
        <begin position="375"/>
        <end position="480"/>
    </location>
</feature>
<feature type="region of interest" description="Disordered" evidence="16">
    <location>
        <begin position="263"/>
        <end position="288"/>
    </location>
</feature>
<feature type="binding site" evidence="14">
    <location>
        <begin position="115"/>
        <end position="119"/>
    </location>
    <ligand>
        <name>ATP</name>
        <dbReference type="ChEBI" id="CHEBI:30616"/>
    </ligand>
</feature>
<dbReference type="EMBL" id="JAAHCF010000017">
    <property type="protein sequence ID" value="KAK8150427.1"/>
    <property type="molecule type" value="Genomic_DNA"/>
</dbReference>
<dbReference type="Gene3D" id="3.40.50.720">
    <property type="entry name" value="NAD(P)-binding Rossmann-like Domain"/>
    <property type="match status" value="1"/>
</dbReference>
<dbReference type="GO" id="GO:0005524">
    <property type="term" value="F:ATP binding"/>
    <property type="evidence" value="ECO:0007669"/>
    <property type="project" value="UniProtKB-KW"/>
</dbReference>
<dbReference type="GO" id="GO:0005829">
    <property type="term" value="C:cytosol"/>
    <property type="evidence" value="ECO:0007669"/>
    <property type="project" value="UniProtKB-SubCell"/>
</dbReference>
<accession>A0AAW0S7K0</accession>
<comment type="subcellular location">
    <subcellularLocation>
        <location evidence="1">Cytoplasm</location>
        <location evidence="1">Cytosol</location>
    </subcellularLocation>
</comment>
<dbReference type="SUPFAM" id="SSF69572">
    <property type="entry name" value="Activating enzymes of the ubiquitin-like proteins"/>
    <property type="match status" value="1"/>
</dbReference>
<comment type="catalytic activity">
    <reaction evidence="14">
        <text>[molybdopterin-synthase sulfur-carrier protein]-C-terminal Gly-Gly + ATP + H(+) = [molybdopterin-synthase sulfur-carrier protein]-C-terminal Gly-Gly-AMP + diphosphate</text>
        <dbReference type="Rhea" id="RHEA:43616"/>
        <dbReference type="Rhea" id="RHEA-COMP:12159"/>
        <dbReference type="Rhea" id="RHEA-COMP:12202"/>
        <dbReference type="ChEBI" id="CHEBI:15378"/>
        <dbReference type="ChEBI" id="CHEBI:30616"/>
        <dbReference type="ChEBI" id="CHEBI:33019"/>
        <dbReference type="ChEBI" id="CHEBI:90618"/>
        <dbReference type="ChEBI" id="CHEBI:90778"/>
        <dbReference type="EC" id="2.7.7.80"/>
    </reaction>
</comment>
<evidence type="ECO:0000256" key="6">
    <source>
        <dbReference type="ARBA" id="ARBA00022723"/>
    </source>
</evidence>
<dbReference type="GO" id="GO:0046872">
    <property type="term" value="F:metal ion binding"/>
    <property type="evidence" value="ECO:0007669"/>
    <property type="project" value="UniProtKB-KW"/>
</dbReference>
<dbReference type="GO" id="GO:0032447">
    <property type="term" value="P:protein urmylation"/>
    <property type="evidence" value="ECO:0007669"/>
    <property type="project" value="TreeGrafter"/>
</dbReference>
<keyword evidence="2 14" id="KW-0963">Cytoplasm</keyword>
<keyword evidence="12 14" id="KW-0511">Multifunctional enzyme</keyword>
<keyword evidence="10 14" id="KW-0067">ATP-binding</keyword>
<comment type="catalytic activity">
    <reaction evidence="14">
        <text>[molybdopterin-synthase sulfur-carrier protein]-C-terminal Gly-Gly-AMP + S-sulfanyl-L-cysteinyl-[cysteine desulfurase] + AH2 = [molybdopterin-synthase sulfur-carrier protein]-C-terminal-Gly-aminoethanethioate + L-cysteinyl-[cysteine desulfurase] + A + AMP + 2 H(+)</text>
        <dbReference type="Rhea" id="RHEA:48612"/>
        <dbReference type="Rhea" id="RHEA-COMP:12157"/>
        <dbReference type="Rhea" id="RHEA-COMP:12158"/>
        <dbReference type="Rhea" id="RHEA-COMP:12159"/>
        <dbReference type="Rhea" id="RHEA-COMP:19907"/>
        <dbReference type="ChEBI" id="CHEBI:13193"/>
        <dbReference type="ChEBI" id="CHEBI:15378"/>
        <dbReference type="ChEBI" id="CHEBI:17499"/>
        <dbReference type="ChEBI" id="CHEBI:29950"/>
        <dbReference type="ChEBI" id="CHEBI:61963"/>
        <dbReference type="ChEBI" id="CHEBI:90618"/>
        <dbReference type="ChEBI" id="CHEBI:232372"/>
        <dbReference type="ChEBI" id="CHEBI:456215"/>
        <dbReference type="EC" id="2.8.1.11"/>
    </reaction>
</comment>
<comment type="similarity">
    <text evidence="14">In the N-terminal section; belongs to the HesA/MoeB/ThiF family. UBA4 subfamily.</text>
</comment>
<dbReference type="Pfam" id="PF00581">
    <property type="entry name" value="Rhodanese"/>
    <property type="match status" value="1"/>
</dbReference>
<feature type="binding site" evidence="14">
    <location>
        <position position="222"/>
    </location>
    <ligand>
        <name>Zn(2+)</name>
        <dbReference type="ChEBI" id="CHEBI:29105"/>
    </ligand>
</feature>
<evidence type="ECO:0000256" key="5">
    <source>
        <dbReference type="ARBA" id="ARBA00022695"/>
    </source>
</evidence>
<keyword evidence="5" id="KW-0548">Nucleotidyltransferase</keyword>